<keyword evidence="3" id="KW-1185">Reference proteome</keyword>
<dbReference type="OrthoDB" id="9976953at2759"/>
<dbReference type="Pfam" id="PF15379">
    <property type="entry name" value="DUF4606"/>
    <property type="match status" value="1"/>
</dbReference>
<reference evidence="2" key="1">
    <citation type="submission" date="2021-01" db="EMBL/GenBank/DDBJ databases">
        <authorList>
            <person name="Li R."/>
            <person name="Bekaert M."/>
        </authorList>
    </citation>
    <scope>NUCLEOTIDE SEQUENCE</scope>
    <source>
        <strain evidence="2">Farmed</strain>
    </source>
</reference>
<proteinExistence type="predicted"/>
<dbReference type="InterPro" id="IPR027932">
    <property type="entry name" value="DUF4606"/>
</dbReference>
<evidence type="ECO:0000256" key="1">
    <source>
        <dbReference type="SAM" id="MobiDB-lite"/>
    </source>
</evidence>
<organism evidence="2 3">
    <name type="scientific">Acanthosepion pharaonis</name>
    <name type="common">Pharaoh cuttlefish</name>
    <name type="synonym">Sepia pharaonis</name>
    <dbReference type="NCBI Taxonomy" id="158019"/>
    <lineage>
        <taxon>Eukaryota</taxon>
        <taxon>Metazoa</taxon>
        <taxon>Spiralia</taxon>
        <taxon>Lophotrochozoa</taxon>
        <taxon>Mollusca</taxon>
        <taxon>Cephalopoda</taxon>
        <taxon>Coleoidea</taxon>
        <taxon>Decapodiformes</taxon>
        <taxon>Sepiida</taxon>
        <taxon>Sepiina</taxon>
        <taxon>Sepiidae</taxon>
        <taxon>Acanthosepion</taxon>
    </lineage>
</organism>
<evidence type="ECO:0000313" key="2">
    <source>
        <dbReference type="EMBL" id="CAE1281034.1"/>
    </source>
</evidence>
<dbReference type="EMBL" id="CAHIKZ030002095">
    <property type="protein sequence ID" value="CAE1281034.1"/>
    <property type="molecule type" value="Genomic_DNA"/>
</dbReference>
<comment type="caution">
    <text evidence="2">The sequence shown here is derived from an EMBL/GenBank/DDBJ whole genome shotgun (WGS) entry which is preliminary data.</text>
</comment>
<name>A0A812CSJ0_ACAPH</name>
<sequence length="182" mass="21208">MRLEGEITSEKEKSKLKISQHSTKEEKEKELFIKKCLQRIRDPQNTCDQRSFEYDDCLKKFLDTFTIIVSEKNVQDSNVIPKRETKSISEIEREDLLKSPFKASPSLLAKIRMKNLMSTMDEASAVRIHNPQKCKICSTQDKKIDASLARERFIKCKVNDLTRKKVEIKIEDHLIEMASLCL</sequence>
<gene>
    <name evidence="2" type="ORF">SPHA_42659</name>
</gene>
<accession>A0A812CSJ0</accession>
<dbReference type="AlphaFoldDB" id="A0A812CSJ0"/>
<protein>
    <submittedName>
        <fullName evidence="2">Uncharacterized protein</fullName>
    </submittedName>
</protein>
<dbReference type="Proteomes" id="UP000597762">
    <property type="component" value="Unassembled WGS sequence"/>
</dbReference>
<evidence type="ECO:0000313" key="3">
    <source>
        <dbReference type="Proteomes" id="UP000597762"/>
    </source>
</evidence>
<feature type="compositionally biased region" description="Basic and acidic residues" evidence="1">
    <location>
        <begin position="1"/>
        <end position="15"/>
    </location>
</feature>
<feature type="region of interest" description="Disordered" evidence="1">
    <location>
        <begin position="1"/>
        <end position="25"/>
    </location>
</feature>